<reference evidence="1 2" key="1">
    <citation type="submission" date="2016-02" db="EMBL/GenBank/DDBJ databases">
        <title>Genome analysis of coral dinoflagellate symbionts highlights evolutionary adaptations to a symbiotic lifestyle.</title>
        <authorList>
            <person name="Aranda M."/>
            <person name="Li Y."/>
            <person name="Liew Y.J."/>
            <person name="Baumgarten S."/>
            <person name="Simakov O."/>
            <person name="Wilson M."/>
            <person name="Piel J."/>
            <person name="Ashoor H."/>
            <person name="Bougouffa S."/>
            <person name="Bajic V.B."/>
            <person name="Ryu T."/>
            <person name="Ravasi T."/>
            <person name="Bayer T."/>
            <person name="Micklem G."/>
            <person name="Kim H."/>
            <person name="Bhak J."/>
            <person name="Lajeunesse T.C."/>
            <person name="Voolstra C.R."/>
        </authorList>
    </citation>
    <scope>NUCLEOTIDE SEQUENCE [LARGE SCALE GENOMIC DNA]</scope>
    <source>
        <strain evidence="1 2">CCMP2467</strain>
    </source>
</reference>
<evidence type="ECO:0000313" key="2">
    <source>
        <dbReference type="Proteomes" id="UP000186817"/>
    </source>
</evidence>
<keyword evidence="2" id="KW-1185">Reference proteome</keyword>
<evidence type="ECO:0000313" key="1">
    <source>
        <dbReference type="EMBL" id="OLP92242.1"/>
    </source>
</evidence>
<dbReference type="EMBL" id="LSRX01000629">
    <property type="protein sequence ID" value="OLP92242.1"/>
    <property type="molecule type" value="Genomic_DNA"/>
</dbReference>
<name>A0A1Q9DAK3_SYMMI</name>
<proteinExistence type="predicted"/>
<accession>A0A1Q9DAK3</accession>
<gene>
    <name evidence="1" type="ORF">AK812_SmicGene25945</name>
</gene>
<sequence length="92" mass="10252">MRRLNFFDRHVVKEEGSDVHPGIQRLNVTTTCGSSDHLWLGEAKGEVRCLDRQSRLSGAVRVFDRELIALSAVSVAIKATRLPKQPVCFFAG</sequence>
<organism evidence="1 2">
    <name type="scientific">Symbiodinium microadriaticum</name>
    <name type="common">Dinoflagellate</name>
    <name type="synonym">Zooxanthella microadriatica</name>
    <dbReference type="NCBI Taxonomy" id="2951"/>
    <lineage>
        <taxon>Eukaryota</taxon>
        <taxon>Sar</taxon>
        <taxon>Alveolata</taxon>
        <taxon>Dinophyceae</taxon>
        <taxon>Suessiales</taxon>
        <taxon>Symbiodiniaceae</taxon>
        <taxon>Symbiodinium</taxon>
    </lineage>
</organism>
<dbReference type="AlphaFoldDB" id="A0A1Q9DAK3"/>
<dbReference type="Proteomes" id="UP000186817">
    <property type="component" value="Unassembled WGS sequence"/>
</dbReference>
<protein>
    <submittedName>
        <fullName evidence="1">Uncharacterized protein</fullName>
    </submittedName>
</protein>
<comment type="caution">
    <text evidence="1">The sequence shown here is derived from an EMBL/GenBank/DDBJ whole genome shotgun (WGS) entry which is preliminary data.</text>
</comment>